<keyword evidence="7" id="KW-0539">Nucleus</keyword>
<dbReference type="GeneTree" id="ENSGT00390000005970"/>
<dbReference type="Gene3D" id="6.10.250.1900">
    <property type="match status" value="1"/>
</dbReference>
<evidence type="ECO:0000256" key="3">
    <source>
        <dbReference type="ARBA" id="ARBA00009914"/>
    </source>
</evidence>
<dbReference type="GO" id="GO:0032133">
    <property type="term" value="C:chromosome passenger complex"/>
    <property type="evidence" value="ECO:0007669"/>
    <property type="project" value="TreeGrafter"/>
</dbReference>
<reference evidence="12" key="2">
    <citation type="submission" date="2025-08" db="UniProtKB">
        <authorList>
            <consortium name="Ensembl"/>
        </authorList>
    </citation>
    <scope>IDENTIFICATION</scope>
</reference>
<evidence type="ECO:0000259" key="11">
    <source>
        <dbReference type="Pfam" id="PF10444"/>
    </source>
</evidence>
<dbReference type="GO" id="GO:0051233">
    <property type="term" value="C:spindle midzone"/>
    <property type="evidence" value="ECO:0007669"/>
    <property type="project" value="TreeGrafter"/>
</dbReference>
<keyword evidence="4" id="KW-0158">Chromosome</keyword>
<keyword evidence="8" id="KW-0131">Cell cycle</keyword>
<protein>
    <submittedName>
        <fullName evidence="12">Cell division cycle associated 9</fullName>
    </submittedName>
</protein>
<keyword evidence="9" id="KW-0137">Centromere</keyword>
<dbReference type="OrthoDB" id="6360905at2759"/>
<feature type="domain" description="Borealin N-terminal" evidence="11">
    <location>
        <begin position="29"/>
        <end position="84"/>
    </location>
</feature>
<dbReference type="PANTHER" id="PTHR16040:SF10">
    <property type="entry name" value="BOREALIN-2"/>
    <property type="match status" value="1"/>
</dbReference>
<reference evidence="12" key="3">
    <citation type="submission" date="2025-09" db="UniProtKB">
        <authorList>
            <consortium name="Ensembl"/>
        </authorList>
    </citation>
    <scope>IDENTIFICATION</scope>
</reference>
<dbReference type="GO" id="GO:0005634">
    <property type="term" value="C:nucleus"/>
    <property type="evidence" value="ECO:0007669"/>
    <property type="project" value="UniProtKB-SubCell"/>
</dbReference>
<comment type="similarity">
    <text evidence="3">Belongs to the borealin family.</text>
</comment>
<evidence type="ECO:0000256" key="4">
    <source>
        <dbReference type="ARBA" id="ARBA00022454"/>
    </source>
</evidence>
<sequence>MPPKKVKKNNQQSSGEQDGQLSTEQRDQKRKLFMQQFEKEAQERIREMEAKMEQTLATLERVFRVELMKIPPAIRNTLIKDLLKEDDVPVGEVTIAMKVGLVASTTKRTQTHVAKVNKQMTASASQAGFESPISLSSLGAHPWLIPTSLTVCFRSTSSAGLRSLDTLFLTDDLKDHIDVTMLDDAAILQIEQLRKLMDYLCKKVRQNQ</sequence>
<evidence type="ECO:0000256" key="2">
    <source>
        <dbReference type="ARBA" id="ARBA00004584"/>
    </source>
</evidence>
<reference evidence="12 13" key="1">
    <citation type="submission" date="2019-04" db="EMBL/GenBank/DDBJ databases">
        <authorList>
            <consortium name="Wellcome Sanger Institute Data Sharing"/>
        </authorList>
    </citation>
    <scope>NUCLEOTIDE SEQUENCE [LARGE SCALE GENOMIC DNA]</scope>
</reference>
<evidence type="ECO:0000256" key="7">
    <source>
        <dbReference type="ARBA" id="ARBA00023242"/>
    </source>
</evidence>
<evidence type="ECO:0000256" key="6">
    <source>
        <dbReference type="ARBA" id="ARBA00022776"/>
    </source>
</evidence>
<dbReference type="GO" id="GO:0000775">
    <property type="term" value="C:chromosome, centromeric region"/>
    <property type="evidence" value="ECO:0007669"/>
    <property type="project" value="UniProtKB-SubCell"/>
</dbReference>
<evidence type="ECO:0000313" key="12">
    <source>
        <dbReference type="Ensembl" id="ENSSFOP00015022114.2"/>
    </source>
</evidence>
<dbReference type="Pfam" id="PF10444">
    <property type="entry name" value="Nbl1_Borealin_N"/>
    <property type="match status" value="1"/>
</dbReference>
<accession>A0A8C9S0J4</accession>
<dbReference type="InterPro" id="IPR018867">
    <property type="entry name" value="Cell_div_borealin"/>
</dbReference>
<dbReference type="AlphaFoldDB" id="A0A8C9S0J4"/>
<feature type="region of interest" description="Disordered" evidence="10">
    <location>
        <begin position="1"/>
        <end position="27"/>
    </location>
</feature>
<organism evidence="12 13">
    <name type="scientific">Scleropages formosus</name>
    <name type="common">Asian bonytongue</name>
    <name type="synonym">Osteoglossum formosum</name>
    <dbReference type="NCBI Taxonomy" id="113540"/>
    <lineage>
        <taxon>Eukaryota</taxon>
        <taxon>Metazoa</taxon>
        <taxon>Chordata</taxon>
        <taxon>Craniata</taxon>
        <taxon>Vertebrata</taxon>
        <taxon>Euteleostomi</taxon>
        <taxon>Actinopterygii</taxon>
        <taxon>Neopterygii</taxon>
        <taxon>Teleostei</taxon>
        <taxon>Osteoglossocephala</taxon>
        <taxon>Osteoglossomorpha</taxon>
        <taxon>Osteoglossiformes</taxon>
        <taxon>Osteoglossidae</taxon>
        <taxon>Scleropages</taxon>
    </lineage>
</organism>
<evidence type="ECO:0000313" key="13">
    <source>
        <dbReference type="Proteomes" id="UP000694397"/>
    </source>
</evidence>
<dbReference type="GO" id="GO:0000070">
    <property type="term" value="P:mitotic sister chromatid segregation"/>
    <property type="evidence" value="ECO:0007669"/>
    <property type="project" value="TreeGrafter"/>
</dbReference>
<dbReference type="Proteomes" id="UP000694397">
    <property type="component" value="Chromosome 1"/>
</dbReference>
<evidence type="ECO:0000256" key="5">
    <source>
        <dbReference type="ARBA" id="ARBA00022618"/>
    </source>
</evidence>
<dbReference type="GO" id="GO:0051301">
    <property type="term" value="P:cell division"/>
    <property type="evidence" value="ECO:0007669"/>
    <property type="project" value="UniProtKB-KW"/>
</dbReference>
<dbReference type="InterPro" id="IPR018851">
    <property type="entry name" value="Borealin_N"/>
</dbReference>
<dbReference type="Ensembl" id="ENSSFOT00015022360.2">
    <property type="protein sequence ID" value="ENSSFOP00015022114.2"/>
    <property type="gene ID" value="ENSSFOG00015014225.2"/>
</dbReference>
<keyword evidence="5" id="KW-0132">Cell division</keyword>
<name>A0A8C9S0J4_SCLFO</name>
<feature type="compositionally biased region" description="Polar residues" evidence="10">
    <location>
        <begin position="9"/>
        <end position="23"/>
    </location>
</feature>
<evidence type="ECO:0000256" key="10">
    <source>
        <dbReference type="SAM" id="MobiDB-lite"/>
    </source>
</evidence>
<keyword evidence="6" id="KW-0498">Mitosis</keyword>
<dbReference type="PANTHER" id="PTHR16040">
    <property type="entry name" value="AUSTRALIN, ISOFORM A-RELATED"/>
    <property type="match status" value="1"/>
</dbReference>
<evidence type="ECO:0000256" key="8">
    <source>
        <dbReference type="ARBA" id="ARBA00023306"/>
    </source>
</evidence>
<keyword evidence="13" id="KW-1185">Reference proteome</keyword>
<evidence type="ECO:0000256" key="9">
    <source>
        <dbReference type="ARBA" id="ARBA00023328"/>
    </source>
</evidence>
<proteinExistence type="inferred from homology"/>
<comment type="subcellular location">
    <subcellularLocation>
        <location evidence="2">Chromosome</location>
        <location evidence="2">Centromere</location>
    </subcellularLocation>
    <subcellularLocation>
        <location evidence="1">Nucleus</location>
    </subcellularLocation>
</comment>
<evidence type="ECO:0000256" key="1">
    <source>
        <dbReference type="ARBA" id="ARBA00004123"/>
    </source>
</evidence>